<evidence type="ECO:0000313" key="3">
    <source>
        <dbReference type="Proteomes" id="UP000015105"/>
    </source>
</evidence>
<reference evidence="2" key="5">
    <citation type="journal article" date="2021" name="G3 (Bethesda)">
        <title>Aegilops tauschii genome assembly Aet v5.0 features greater sequence contiguity and improved annotation.</title>
        <authorList>
            <person name="Wang L."/>
            <person name="Zhu T."/>
            <person name="Rodriguez J.C."/>
            <person name="Deal K.R."/>
            <person name="Dubcovsky J."/>
            <person name="McGuire P.E."/>
            <person name="Lux T."/>
            <person name="Spannagl M."/>
            <person name="Mayer K.F.X."/>
            <person name="Baldrich P."/>
            <person name="Meyers B.C."/>
            <person name="Huo N."/>
            <person name="Gu Y.Q."/>
            <person name="Zhou H."/>
            <person name="Devos K.M."/>
            <person name="Bennetzen J.L."/>
            <person name="Unver T."/>
            <person name="Budak H."/>
            <person name="Gulick P.J."/>
            <person name="Galiba G."/>
            <person name="Kalapos B."/>
            <person name="Nelson D.R."/>
            <person name="Li P."/>
            <person name="You F.M."/>
            <person name="Luo M.C."/>
            <person name="Dvorak J."/>
        </authorList>
    </citation>
    <scope>NUCLEOTIDE SEQUENCE [LARGE SCALE GENOMIC DNA]</scope>
    <source>
        <strain evidence="2">cv. AL8/78</strain>
    </source>
</reference>
<name>A0A453RS80_AEGTS</name>
<reference evidence="3" key="2">
    <citation type="journal article" date="2017" name="Nat. Plants">
        <title>The Aegilops tauschii genome reveals multiple impacts of transposons.</title>
        <authorList>
            <person name="Zhao G."/>
            <person name="Zou C."/>
            <person name="Li K."/>
            <person name="Wang K."/>
            <person name="Li T."/>
            <person name="Gao L."/>
            <person name="Zhang X."/>
            <person name="Wang H."/>
            <person name="Yang Z."/>
            <person name="Liu X."/>
            <person name="Jiang W."/>
            <person name="Mao L."/>
            <person name="Kong X."/>
            <person name="Jiao Y."/>
            <person name="Jia J."/>
        </authorList>
    </citation>
    <scope>NUCLEOTIDE SEQUENCE [LARGE SCALE GENOMIC DNA]</scope>
    <source>
        <strain evidence="3">cv. AL8/78</strain>
    </source>
</reference>
<sequence length="118" mass="13967">EYSRIVSDFSGALYLRPPEIETAHKRWDSRLSLDLERRTSSPPVHHCSCSSHFSGCRRLAHNRGGDLPLPRTITAPEEDEPQERPERRRKKRGRRWKFQIQRRKWMKKICSSNSPKES</sequence>
<proteinExistence type="predicted"/>
<feature type="region of interest" description="Disordered" evidence="1">
    <location>
        <begin position="63"/>
        <end position="96"/>
    </location>
</feature>
<keyword evidence="3" id="KW-1185">Reference proteome</keyword>
<organism evidence="2 3">
    <name type="scientific">Aegilops tauschii subsp. strangulata</name>
    <name type="common">Goatgrass</name>
    <dbReference type="NCBI Taxonomy" id="200361"/>
    <lineage>
        <taxon>Eukaryota</taxon>
        <taxon>Viridiplantae</taxon>
        <taxon>Streptophyta</taxon>
        <taxon>Embryophyta</taxon>
        <taxon>Tracheophyta</taxon>
        <taxon>Spermatophyta</taxon>
        <taxon>Magnoliopsida</taxon>
        <taxon>Liliopsida</taxon>
        <taxon>Poales</taxon>
        <taxon>Poaceae</taxon>
        <taxon>BOP clade</taxon>
        <taxon>Pooideae</taxon>
        <taxon>Triticodae</taxon>
        <taxon>Triticeae</taxon>
        <taxon>Triticinae</taxon>
        <taxon>Aegilops</taxon>
    </lineage>
</organism>
<reference evidence="2" key="4">
    <citation type="submission" date="2019-03" db="UniProtKB">
        <authorList>
            <consortium name="EnsemblPlants"/>
        </authorList>
    </citation>
    <scope>IDENTIFICATION</scope>
</reference>
<dbReference type="EnsemblPlants" id="AET7Gv20680700.1">
    <property type="protein sequence ID" value="AET7Gv20680700.1"/>
    <property type="gene ID" value="AET7Gv20680700"/>
</dbReference>
<evidence type="ECO:0000256" key="1">
    <source>
        <dbReference type="SAM" id="MobiDB-lite"/>
    </source>
</evidence>
<dbReference type="Proteomes" id="UP000015105">
    <property type="component" value="Chromosome 7D"/>
</dbReference>
<evidence type="ECO:0000313" key="2">
    <source>
        <dbReference type="EnsemblPlants" id="AET7Gv20680700.1"/>
    </source>
</evidence>
<reference evidence="2" key="3">
    <citation type="journal article" date="2017" name="Nature">
        <title>Genome sequence of the progenitor of the wheat D genome Aegilops tauschii.</title>
        <authorList>
            <person name="Luo M.C."/>
            <person name="Gu Y.Q."/>
            <person name="Puiu D."/>
            <person name="Wang H."/>
            <person name="Twardziok S.O."/>
            <person name="Deal K.R."/>
            <person name="Huo N."/>
            <person name="Zhu T."/>
            <person name="Wang L."/>
            <person name="Wang Y."/>
            <person name="McGuire P.E."/>
            <person name="Liu S."/>
            <person name="Long H."/>
            <person name="Ramasamy R.K."/>
            <person name="Rodriguez J.C."/>
            <person name="Van S.L."/>
            <person name="Yuan L."/>
            <person name="Wang Z."/>
            <person name="Xia Z."/>
            <person name="Xiao L."/>
            <person name="Anderson O.D."/>
            <person name="Ouyang S."/>
            <person name="Liang Y."/>
            <person name="Zimin A.V."/>
            <person name="Pertea G."/>
            <person name="Qi P."/>
            <person name="Bennetzen J.L."/>
            <person name="Dai X."/>
            <person name="Dawson M.W."/>
            <person name="Muller H.G."/>
            <person name="Kugler K."/>
            <person name="Rivarola-Duarte L."/>
            <person name="Spannagl M."/>
            <person name="Mayer K.F.X."/>
            <person name="Lu F.H."/>
            <person name="Bevan M.W."/>
            <person name="Leroy P."/>
            <person name="Li P."/>
            <person name="You F.M."/>
            <person name="Sun Q."/>
            <person name="Liu Z."/>
            <person name="Lyons E."/>
            <person name="Wicker T."/>
            <person name="Salzberg S.L."/>
            <person name="Devos K.M."/>
            <person name="Dvorak J."/>
        </authorList>
    </citation>
    <scope>NUCLEOTIDE SEQUENCE [LARGE SCALE GENOMIC DNA]</scope>
    <source>
        <strain evidence="2">cv. AL8/78</strain>
    </source>
</reference>
<accession>A0A453RS80</accession>
<reference evidence="3" key="1">
    <citation type="journal article" date="2014" name="Science">
        <title>Ancient hybridizations among the ancestral genomes of bread wheat.</title>
        <authorList>
            <consortium name="International Wheat Genome Sequencing Consortium,"/>
            <person name="Marcussen T."/>
            <person name="Sandve S.R."/>
            <person name="Heier L."/>
            <person name="Spannagl M."/>
            <person name="Pfeifer M."/>
            <person name="Jakobsen K.S."/>
            <person name="Wulff B.B."/>
            <person name="Steuernagel B."/>
            <person name="Mayer K.F."/>
            <person name="Olsen O.A."/>
        </authorList>
    </citation>
    <scope>NUCLEOTIDE SEQUENCE [LARGE SCALE GENOMIC DNA]</scope>
    <source>
        <strain evidence="3">cv. AL8/78</strain>
    </source>
</reference>
<dbReference type="Gramene" id="AET7Gv20680700.1">
    <property type="protein sequence ID" value="AET7Gv20680700.1"/>
    <property type="gene ID" value="AET7Gv20680700"/>
</dbReference>
<protein>
    <submittedName>
        <fullName evidence="2">Uncharacterized protein</fullName>
    </submittedName>
</protein>
<dbReference type="AlphaFoldDB" id="A0A453RS80"/>
<feature type="compositionally biased region" description="Basic residues" evidence="1">
    <location>
        <begin position="87"/>
        <end position="96"/>
    </location>
</feature>